<dbReference type="WBParaSite" id="NBR_0002088201-mRNA-1">
    <property type="protein sequence ID" value="NBR_0002088201-mRNA-1"/>
    <property type="gene ID" value="NBR_0002088201"/>
</dbReference>
<gene>
    <name evidence="1" type="ORF">NBR_LOCUS20883</name>
</gene>
<dbReference type="STRING" id="27835.A0A0N4YUG0"/>
<dbReference type="Proteomes" id="UP000271162">
    <property type="component" value="Unassembled WGS sequence"/>
</dbReference>
<evidence type="ECO:0000313" key="1">
    <source>
        <dbReference type="EMBL" id="VDL84621.1"/>
    </source>
</evidence>
<name>A0A0N4YUG0_NIPBR</name>
<sequence length="191" mass="21742">MCDDALDVVKHFFDNNASKHAPVCGFFLKVMQQLFQCSVAKMVETLAPTDFLSKCVQNIRMAAISELLQNIVWVPQVADDFLRIKQVSFFVYSVFVHYFSMRQNVVHWVEALLTHARACGRSLPRLTKPSIPTGSSKLVLDLSGRTLTWLSGCPASTHILWLYEVEWMHRRVHGGLIDLYLSFFAFLCAVV</sequence>
<organism evidence="3">
    <name type="scientific">Nippostrongylus brasiliensis</name>
    <name type="common">Rat hookworm</name>
    <dbReference type="NCBI Taxonomy" id="27835"/>
    <lineage>
        <taxon>Eukaryota</taxon>
        <taxon>Metazoa</taxon>
        <taxon>Ecdysozoa</taxon>
        <taxon>Nematoda</taxon>
        <taxon>Chromadorea</taxon>
        <taxon>Rhabditida</taxon>
        <taxon>Rhabditina</taxon>
        <taxon>Rhabditomorpha</taxon>
        <taxon>Strongyloidea</taxon>
        <taxon>Heligmosomidae</taxon>
        <taxon>Nippostrongylus</taxon>
    </lineage>
</organism>
<evidence type="ECO:0000313" key="3">
    <source>
        <dbReference type="WBParaSite" id="NBR_0002088201-mRNA-1"/>
    </source>
</evidence>
<proteinExistence type="predicted"/>
<dbReference type="EMBL" id="UYSL01025631">
    <property type="protein sequence ID" value="VDL84621.1"/>
    <property type="molecule type" value="Genomic_DNA"/>
</dbReference>
<reference evidence="3" key="1">
    <citation type="submission" date="2017-02" db="UniProtKB">
        <authorList>
            <consortium name="WormBaseParasite"/>
        </authorList>
    </citation>
    <scope>IDENTIFICATION</scope>
</reference>
<reference evidence="1 2" key="2">
    <citation type="submission" date="2018-11" db="EMBL/GenBank/DDBJ databases">
        <authorList>
            <consortium name="Pathogen Informatics"/>
        </authorList>
    </citation>
    <scope>NUCLEOTIDE SEQUENCE [LARGE SCALE GENOMIC DNA]</scope>
</reference>
<keyword evidence="2" id="KW-1185">Reference proteome</keyword>
<dbReference type="AlphaFoldDB" id="A0A0N4YUG0"/>
<accession>A0A0N4YUG0</accession>
<protein>
    <submittedName>
        <fullName evidence="3">FRY</fullName>
    </submittedName>
</protein>
<evidence type="ECO:0000313" key="2">
    <source>
        <dbReference type="Proteomes" id="UP000271162"/>
    </source>
</evidence>